<feature type="domain" description="Bromo" evidence="3">
    <location>
        <begin position="25"/>
        <end position="65"/>
    </location>
</feature>
<organism evidence="4 5">
    <name type="scientific">Salix udensis</name>
    <dbReference type="NCBI Taxonomy" id="889485"/>
    <lineage>
        <taxon>Eukaryota</taxon>
        <taxon>Viridiplantae</taxon>
        <taxon>Streptophyta</taxon>
        <taxon>Embryophyta</taxon>
        <taxon>Tracheophyta</taxon>
        <taxon>Spermatophyta</taxon>
        <taxon>Magnoliopsida</taxon>
        <taxon>eudicotyledons</taxon>
        <taxon>Gunneridae</taxon>
        <taxon>Pentapetalae</taxon>
        <taxon>rosids</taxon>
        <taxon>fabids</taxon>
        <taxon>Malpighiales</taxon>
        <taxon>Salicaceae</taxon>
        <taxon>Saliceae</taxon>
        <taxon>Salix</taxon>
    </lineage>
</organism>
<dbReference type="SMART" id="SM00297">
    <property type="entry name" value="BROMO"/>
    <property type="match status" value="1"/>
</dbReference>
<dbReference type="PRINTS" id="PR00503">
    <property type="entry name" value="BROMODOMAIN"/>
</dbReference>
<evidence type="ECO:0000256" key="2">
    <source>
        <dbReference type="PROSITE-ProRule" id="PRU00035"/>
    </source>
</evidence>
<name>A0AAD6JSQ0_9ROSI</name>
<reference evidence="4 5" key="1">
    <citation type="journal article" date="2023" name="Int. J. Mol. Sci.">
        <title>De Novo Assembly and Annotation of 11 Diverse Shrub Willow (Salix) Genomes Reveals Novel Gene Organization in Sex-Linked Regions.</title>
        <authorList>
            <person name="Hyden B."/>
            <person name="Feng K."/>
            <person name="Yates T.B."/>
            <person name="Jawdy S."/>
            <person name="Cereghino C."/>
            <person name="Smart L.B."/>
            <person name="Muchero W."/>
        </authorList>
    </citation>
    <scope>NUCLEOTIDE SEQUENCE [LARGE SCALE GENOMIC DNA]</scope>
    <source>
        <tissue evidence="4">Shoot tip</tissue>
    </source>
</reference>
<evidence type="ECO:0000259" key="3">
    <source>
        <dbReference type="PROSITE" id="PS50014"/>
    </source>
</evidence>
<comment type="caution">
    <text evidence="4">The sequence shown here is derived from an EMBL/GenBank/DDBJ whole genome shotgun (WGS) entry which is preliminary data.</text>
</comment>
<dbReference type="InterPro" id="IPR036427">
    <property type="entry name" value="Bromodomain-like_sf"/>
</dbReference>
<dbReference type="Proteomes" id="UP001162972">
    <property type="component" value="Chromosome 9"/>
</dbReference>
<dbReference type="EMBL" id="JAPFFJ010000015">
    <property type="protein sequence ID" value="KAJ6410208.1"/>
    <property type="molecule type" value="Genomic_DNA"/>
</dbReference>
<evidence type="ECO:0000313" key="5">
    <source>
        <dbReference type="Proteomes" id="UP001162972"/>
    </source>
</evidence>
<dbReference type="InterPro" id="IPR001487">
    <property type="entry name" value="Bromodomain"/>
</dbReference>
<dbReference type="Pfam" id="PF00439">
    <property type="entry name" value="Bromodomain"/>
    <property type="match status" value="1"/>
</dbReference>
<evidence type="ECO:0000256" key="1">
    <source>
        <dbReference type="ARBA" id="ARBA00023117"/>
    </source>
</evidence>
<dbReference type="InterPro" id="IPR051831">
    <property type="entry name" value="Bromodomain_contain_prot"/>
</dbReference>
<evidence type="ECO:0000313" key="4">
    <source>
        <dbReference type="EMBL" id="KAJ6410208.1"/>
    </source>
</evidence>
<dbReference type="AlphaFoldDB" id="A0AAD6JSQ0"/>
<dbReference type="PANTHER" id="PTHR22881">
    <property type="entry name" value="BROMODOMAIN CONTAINING PROTEIN"/>
    <property type="match status" value="1"/>
</dbReference>
<dbReference type="Gene3D" id="1.20.920.10">
    <property type="entry name" value="Bromodomain-like"/>
    <property type="match status" value="1"/>
</dbReference>
<accession>A0AAD6JSQ0</accession>
<protein>
    <recommendedName>
        <fullName evidence="3">Bromo domain-containing protein</fullName>
    </recommendedName>
</protein>
<dbReference type="PROSITE" id="PS50014">
    <property type="entry name" value="BROMODOMAIN_2"/>
    <property type="match status" value="1"/>
</dbReference>
<keyword evidence="1 2" id="KW-0103">Bromodomain</keyword>
<proteinExistence type="predicted"/>
<sequence length="103" mass="11776">MGFSEPSEIYLFLVYHCRKDTYGVFSEPEDLDELPDYLDVIEHPMDFGTVKKKLSNGAYGSLELFEALYLKGSISRSIWHLMRTGATHISNSILQLVDECHLC</sequence>
<gene>
    <name evidence="4" type="ORF">OIU84_009661</name>
</gene>
<dbReference type="PANTHER" id="PTHR22881:SF27">
    <property type="entry name" value="BROMODOMAIN CONTAINING 7_9"/>
    <property type="match status" value="1"/>
</dbReference>
<dbReference type="SUPFAM" id="SSF47370">
    <property type="entry name" value="Bromodomain"/>
    <property type="match status" value="1"/>
</dbReference>
<keyword evidence="5" id="KW-1185">Reference proteome</keyword>